<dbReference type="InterPro" id="IPR036880">
    <property type="entry name" value="Kunitz_BPTI_sf"/>
</dbReference>
<name>A0A131Z3N3_RHIAP</name>
<sequence>MDDSEDDSSFESTSGSPEIKERRSFPVPTVKGVFMFIGVVMIITVLGTAGYIFYKGPDSKSKRLVASEPPTNPPAEGRAEEDGSVAFQGSETTTKKAKTPPSTRPKKKRSPSPKPNKKKKSKASKGQKRRNTQTMGPQNAPLVAEVDEDDADIAVNADDQGSEAVQDTAAADDDKDSAADDEKNARALFNGDPSCTTTHNFYKCEGNEQPEMFLSHLCLSNSNTKNCFEWRPQRFCLTSQTNRFRSLKECEDSCNENKNCGPAVTCECSGMYRKVNYVYDMRRQRCRLIPIHECVEEDVGFPNNDDCLTSCGSDTSREDSRCKLAALEELVRPCMWEDKVYTHYYDARSGQCQPWDESVCSPNVFRRLGDCFSNCPLGAIDSSSLPGNATGRRKVRAQQVSQQPLA</sequence>
<keyword evidence="2" id="KW-1133">Transmembrane helix</keyword>
<keyword evidence="2" id="KW-0812">Transmembrane</keyword>
<protein>
    <submittedName>
        <fullName evidence="3">Pancreatic trypsin inhibitor</fullName>
    </submittedName>
</protein>
<feature type="region of interest" description="Disordered" evidence="1">
    <location>
        <begin position="157"/>
        <end position="181"/>
    </location>
</feature>
<keyword evidence="2" id="KW-0472">Membrane</keyword>
<dbReference type="EMBL" id="GEDV01002538">
    <property type="protein sequence ID" value="JAP86019.1"/>
    <property type="molecule type" value="Transcribed_RNA"/>
</dbReference>
<feature type="compositionally biased region" description="Basic residues" evidence="1">
    <location>
        <begin position="104"/>
        <end position="131"/>
    </location>
</feature>
<evidence type="ECO:0000256" key="1">
    <source>
        <dbReference type="SAM" id="MobiDB-lite"/>
    </source>
</evidence>
<evidence type="ECO:0000256" key="2">
    <source>
        <dbReference type="SAM" id="Phobius"/>
    </source>
</evidence>
<proteinExistence type="predicted"/>
<reference evidence="3" key="1">
    <citation type="journal article" date="2016" name="Ticks Tick Borne Dis.">
        <title>De novo assembly and annotation of the salivary gland transcriptome of Rhipicephalus appendiculatus male and female ticks during blood feeding.</title>
        <authorList>
            <person name="de Castro M.H."/>
            <person name="de Klerk D."/>
            <person name="Pienaar R."/>
            <person name="Latif A.A."/>
            <person name="Rees D.J."/>
            <person name="Mans B.J."/>
        </authorList>
    </citation>
    <scope>NUCLEOTIDE SEQUENCE</scope>
    <source>
        <tissue evidence="3">Salivary glands</tissue>
    </source>
</reference>
<organism evidence="3">
    <name type="scientific">Rhipicephalus appendiculatus</name>
    <name type="common">Brown ear tick</name>
    <dbReference type="NCBI Taxonomy" id="34631"/>
    <lineage>
        <taxon>Eukaryota</taxon>
        <taxon>Metazoa</taxon>
        <taxon>Ecdysozoa</taxon>
        <taxon>Arthropoda</taxon>
        <taxon>Chelicerata</taxon>
        <taxon>Arachnida</taxon>
        <taxon>Acari</taxon>
        <taxon>Parasitiformes</taxon>
        <taxon>Ixodida</taxon>
        <taxon>Ixodoidea</taxon>
        <taxon>Ixodidae</taxon>
        <taxon>Rhipicephalinae</taxon>
        <taxon>Rhipicephalus</taxon>
        <taxon>Rhipicephalus</taxon>
    </lineage>
</organism>
<feature type="region of interest" description="Disordered" evidence="1">
    <location>
        <begin position="1"/>
        <end position="21"/>
    </location>
</feature>
<accession>A0A131Z3N3</accession>
<dbReference type="Gene3D" id="4.10.410.10">
    <property type="entry name" value="Pancreatic trypsin inhibitor Kunitz domain"/>
    <property type="match status" value="1"/>
</dbReference>
<feature type="region of interest" description="Disordered" evidence="1">
    <location>
        <begin position="61"/>
        <end position="142"/>
    </location>
</feature>
<feature type="region of interest" description="Disordered" evidence="1">
    <location>
        <begin position="386"/>
        <end position="406"/>
    </location>
</feature>
<dbReference type="AlphaFoldDB" id="A0A131Z3N3"/>
<feature type="transmembrane region" description="Helical" evidence="2">
    <location>
        <begin position="33"/>
        <end position="54"/>
    </location>
</feature>
<dbReference type="GO" id="GO:0004867">
    <property type="term" value="F:serine-type endopeptidase inhibitor activity"/>
    <property type="evidence" value="ECO:0007669"/>
    <property type="project" value="InterPro"/>
</dbReference>
<evidence type="ECO:0000313" key="3">
    <source>
        <dbReference type="EMBL" id="JAP86019.1"/>
    </source>
</evidence>